<dbReference type="InterPro" id="IPR001876">
    <property type="entry name" value="Znf_RanBP2"/>
</dbReference>
<gene>
    <name evidence="8" type="ORF">N658DRAFT_440608</name>
</gene>
<dbReference type="PROSITE" id="PS51397">
    <property type="entry name" value="WLM"/>
    <property type="match status" value="1"/>
</dbReference>
<protein>
    <submittedName>
        <fullName evidence="8">WLM-domain-containing protein</fullName>
    </submittedName>
</protein>
<dbReference type="InterPro" id="IPR013536">
    <property type="entry name" value="WLM_dom"/>
</dbReference>
<dbReference type="InterPro" id="IPR053000">
    <property type="entry name" value="WSS1-like_metalloprotease"/>
</dbReference>
<comment type="caution">
    <text evidence="8">The sequence shown here is derived from an EMBL/GenBank/DDBJ whole genome shotgun (WGS) entry which is preliminary data.</text>
</comment>
<feature type="region of interest" description="Disordered" evidence="5">
    <location>
        <begin position="308"/>
        <end position="351"/>
    </location>
</feature>
<evidence type="ECO:0000313" key="9">
    <source>
        <dbReference type="Proteomes" id="UP001305647"/>
    </source>
</evidence>
<accession>A0AAN6T5X7</accession>
<evidence type="ECO:0000256" key="3">
    <source>
        <dbReference type="ARBA" id="ARBA00022833"/>
    </source>
</evidence>
<feature type="region of interest" description="Disordered" evidence="5">
    <location>
        <begin position="164"/>
        <end position="186"/>
    </location>
</feature>
<evidence type="ECO:0000259" key="7">
    <source>
        <dbReference type="PROSITE" id="PS51397"/>
    </source>
</evidence>
<dbReference type="PROSITE" id="PS01358">
    <property type="entry name" value="ZF_RANBP2_1"/>
    <property type="match status" value="1"/>
</dbReference>
<dbReference type="Pfam" id="PF08325">
    <property type="entry name" value="WLM"/>
    <property type="match status" value="1"/>
</dbReference>
<dbReference type="PROSITE" id="PS50199">
    <property type="entry name" value="ZF_RANBP2_2"/>
    <property type="match status" value="1"/>
</dbReference>
<reference evidence="8" key="2">
    <citation type="submission" date="2023-05" db="EMBL/GenBank/DDBJ databases">
        <authorList>
            <consortium name="Lawrence Berkeley National Laboratory"/>
            <person name="Steindorff A."/>
            <person name="Hensen N."/>
            <person name="Bonometti L."/>
            <person name="Westerberg I."/>
            <person name="Brannstrom I.O."/>
            <person name="Guillou S."/>
            <person name="Cros-Aarteil S."/>
            <person name="Calhoun S."/>
            <person name="Haridas S."/>
            <person name="Kuo A."/>
            <person name="Mondo S."/>
            <person name="Pangilinan J."/>
            <person name="Riley R."/>
            <person name="Labutti K."/>
            <person name="Andreopoulos B."/>
            <person name="Lipzen A."/>
            <person name="Chen C."/>
            <person name="Yanf M."/>
            <person name="Daum C."/>
            <person name="Ng V."/>
            <person name="Clum A."/>
            <person name="Ohm R."/>
            <person name="Martin F."/>
            <person name="Silar P."/>
            <person name="Natvig D."/>
            <person name="Lalanne C."/>
            <person name="Gautier V."/>
            <person name="Ament-Velasquez S.L."/>
            <person name="Kruys A."/>
            <person name="Hutchinson M.I."/>
            <person name="Powell A.J."/>
            <person name="Barry K."/>
            <person name="Miller A.N."/>
            <person name="Grigoriev I.V."/>
            <person name="Debuchy R."/>
            <person name="Gladieux P."/>
            <person name="Thoren M.H."/>
            <person name="Johannesson H."/>
        </authorList>
    </citation>
    <scope>NUCLEOTIDE SEQUENCE</scope>
    <source>
        <strain evidence="8">CBS 757.83</strain>
    </source>
</reference>
<proteinExistence type="predicted"/>
<keyword evidence="3" id="KW-0862">Zinc</keyword>
<dbReference type="InterPro" id="IPR036443">
    <property type="entry name" value="Znf_RanBP2_sf"/>
</dbReference>
<evidence type="ECO:0000313" key="8">
    <source>
        <dbReference type="EMBL" id="KAK4105446.1"/>
    </source>
</evidence>
<reference evidence="8" key="1">
    <citation type="journal article" date="2023" name="Mol. Phylogenet. Evol.">
        <title>Genome-scale phylogeny and comparative genomics of the fungal order Sordariales.</title>
        <authorList>
            <person name="Hensen N."/>
            <person name="Bonometti L."/>
            <person name="Westerberg I."/>
            <person name="Brannstrom I.O."/>
            <person name="Guillou S."/>
            <person name="Cros-Aarteil S."/>
            <person name="Calhoun S."/>
            <person name="Haridas S."/>
            <person name="Kuo A."/>
            <person name="Mondo S."/>
            <person name="Pangilinan J."/>
            <person name="Riley R."/>
            <person name="LaButti K."/>
            <person name="Andreopoulos B."/>
            <person name="Lipzen A."/>
            <person name="Chen C."/>
            <person name="Yan M."/>
            <person name="Daum C."/>
            <person name="Ng V."/>
            <person name="Clum A."/>
            <person name="Steindorff A."/>
            <person name="Ohm R.A."/>
            <person name="Martin F."/>
            <person name="Silar P."/>
            <person name="Natvig D.O."/>
            <person name="Lalanne C."/>
            <person name="Gautier V."/>
            <person name="Ament-Velasquez S.L."/>
            <person name="Kruys A."/>
            <person name="Hutchinson M.I."/>
            <person name="Powell A.J."/>
            <person name="Barry K."/>
            <person name="Miller A.N."/>
            <person name="Grigoriev I.V."/>
            <person name="Debuchy R."/>
            <person name="Gladieux P."/>
            <person name="Hiltunen Thoren M."/>
            <person name="Johannesson H."/>
        </authorList>
    </citation>
    <scope>NUCLEOTIDE SEQUENCE</scope>
    <source>
        <strain evidence="8">CBS 757.83</strain>
    </source>
</reference>
<dbReference type="EMBL" id="MU863625">
    <property type="protein sequence ID" value="KAK4105446.1"/>
    <property type="molecule type" value="Genomic_DNA"/>
</dbReference>
<dbReference type="GO" id="GO:0008270">
    <property type="term" value="F:zinc ion binding"/>
    <property type="evidence" value="ECO:0007669"/>
    <property type="project" value="UniProtKB-KW"/>
</dbReference>
<evidence type="ECO:0000259" key="6">
    <source>
        <dbReference type="PROSITE" id="PS50199"/>
    </source>
</evidence>
<evidence type="ECO:0000256" key="2">
    <source>
        <dbReference type="ARBA" id="ARBA00022771"/>
    </source>
</evidence>
<feature type="compositionally biased region" description="Low complexity" evidence="5">
    <location>
        <begin position="326"/>
        <end position="344"/>
    </location>
</feature>
<keyword evidence="2 4" id="KW-0863">Zinc-finger</keyword>
<keyword evidence="9" id="KW-1185">Reference proteome</keyword>
<feature type="region of interest" description="Disordered" evidence="5">
    <location>
        <begin position="253"/>
        <end position="277"/>
    </location>
</feature>
<dbReference type="SUPFAM" id="SSF90209">
    <property type="entry name" value="Ran binding protein zinc finger-like"/>
    <property type="match status" value="1"/>
</dbReference>
<feature type="domain" description="RanBP2-type" evidence="6">
    <location>
        <begin position="279"/>
        <end position="309"/>
    </location>
</feature>
<organism evidence="8 9">
    <name type="scientific">Parathielavia hyrcaniae</name>
    <dbReference type="NCBI Taxonomy" id="113614"/>
    <lineage>
        <taxon>Eukaryota</taxon>
        <taxon>Fungi</taxon>
        <taxon>Dikarya</taxon>
        <taxon>Ascomycota</taxon>
        <taxon>Pezizomycotina</taxon>
        <taxon>Sordariomycetes</taxon>
        <taxon>Sordariomycetidae</taxon>
        <taxon>Sordariales</taxon>
        <taxon>Chaetomiaceae</taxon>
        <taxon>Parathielavia</taxon>
    </lineage>
</organism>
<dbReference type="GO" id="GO:0006281">
    <property type="term" value="P:DNA repair"/>
    <property type="evidence" value="ECO:0007669"/>
    <property type="project" value="TreeGrafter"/>
</dbReference>
<sequence length="384" mass="42860">MKQSRTREIDPAIHSFTHLKHYPREDEALHFLKRIASLVKPLMRARGWTVKSLSEFHPDQANLLGLNVNRGHQILLRLREPFDRTQFLPFEKMVDTMLHELAHIIHGPHDHKFHALWDQLRDELDGLMMKGYTGEGFLSKGHRLGGRSMPPREGRRLARAQAERNMSASGSRGHRLGGAAPQPGQDMRNAILDSIERRNRTTDLGCANNNRTDGEIQAISQTWTQNGFRTQAEEDAANEAAIAQALWDLVQEEQRRDAEGPPPPPVPSATRPPLPPLRELGEQWACNLCTLHNPTRAAACDACGSPRPVGLSPNRARNTSNVIDLTASPPNKKPKTATSSSTSTAPPPTVGPQPVTWQCSFCSSVMESQWWTCSLCGKMKVMIW</sequence>
<dbReference type="PANTHER" id="PTHR46622:SF1">
    <property type="entry name" value="DNA-DEPENDENT METALLOPROTEASE WSS1"/>
    <property type="match status" value="1"/>
</dbReference>
<evidence type="ECO:0000256" key="5">
    <source>
        <dbReference type="SAM" id="MobiDB-lite"/>
    </source>
</evidence>
<dbReference type="GO" id="GO:0008237">
    <property type="term" value="F:metallopeptidase activity"/>
    <property type="evidence" value="ECO:0007669"/>
    <property type="project" value="TreeGrafter"/>
</dbReference>
<dbReference type="Proteomes" id="UP001305647">
    <property type="component" value="Unassembled WGS sequence"/>
</dbReference>
<name>A0AAN6T5X7_9PEZI</name>
<evidence type="ECO:0000256" key="4">
    <source>
        <dbReference type="PROSITE-ProRule" id="PRU00322"/>
    </source>
</evidence>
<feature type="compositionally biased region" description="Pro residues" evidence="5">
    <location>
        <begin position="260"/>
        <end position="276"/>
    </location>
</feature>
<dbReference type="AlphaFoldDB" id="A0AAN6T5X7"/>
<keyword evidence="1" id="KW-0479">Metal-binding</keyword>
<dbReference type="SMART" id="SM00547">
    <property type="entry name" value="ZnF_RBZ"/>
    <property type="match status" value="1"/>
</dbReference>
<feature type="domain" description="WLM" evidence="7">
    <location>
        <begin position="4"/>
        <end position="200"/>
    </location>
</feature>
<dbReference type="Pfam" id="PF00641">
    <property type="entry name" value="Zn_ribbon_RanBP"/>
    <property type="match status" value="1"/>
</dbReference>
<evidence type="ECO:0000256" key="1">
    <source>
        <dbReference type="ARBA" id="ARBA00022723"/>
    </source>
</evidence>
<dbReference type="PANTHER" id="PTHR46622">
    <property type="entry name" value="DNA-DEPENDENT METALLOPROTEASE WSS1"/>
    <property type="match status" value="1"/>
</dbReference>
<dbReference type="GO" id="GO:0005634">
    <property type="term" value="C:nucleus"/>
    <property type="evidence" value="ECO:0007669"/>
    <property type="project" value="TreeGrafter"/>
</dbReference>
<dbReference type="Gene3D" id="4.10.1060.10">
    <property type="entry name" value="Zinc finger, RanBP2-type"/>
    <property type="match status" value="1"/>
</dbReference>